<dbReference type="Proteomes" id="UP000225379">
    <property type="component" value="Unassembled WGS sequence"/>
</dbReference>
<name>A0A2B8BNU4_9PROT</name>
<evidence type="ECO:0000313" key="2">
    <source>
        <dbReference type="Proteomes" id="UP000225379"/>
    </source>
</evidence>
<accession>A0A2B8BNU4</accession>
<gene>
    <name evidence="1" type="ORF">CRT60_00950</name>
</gene>
<organism evidence="1 2">
    <name type="scientific">Azospirillum palustre</name>
    <dbReference type="NCBI Taxonomy" id="2044885"/>
    <lineage>
        <taxon>Bacteria</taxon>
        <taxon>Pseudomonadati</taxon>
        <taxon>Pseudomonadota</taxon>
        <taxon>Alphaproteobacteria</taxon>
        <taxon>Rhodospirillales</taxon>
        <taxon>Azospirillaceae</taxon>
        <taxon>Azospirillum</taxon>
    </lineage>
</organism>
<reference evidence="2" key="1">
    <citation type="submission" date="2017-10" db="EMBL/GenBank/DDBJ databases">
        <authorList>
            <person name="Kravchenko I.K."/>
            <person name="Grouzdev D.S."/>
        </authorList>
    </citation>
    <scope>NUCLEOTIDE SEQUENCE [LARGE SCALE GENOMIC DNA]</scope>
    <source>
        <strain evidence="2">B2</strain>
    </source>
</reference>
<keyword evidence="2" id="KW-1185">Reference proteome</keyword>
<evidence type="ECO:0008006" key="3">
    <source>
        <dbReference type="Google" id="ProtNLM"/>
    </source>
</evidence>
<protein>
    <recommendedName>
        <fullName evidence="3">PD(D/E)XK endonuclease domain-containing protein</fullName>
    </recommendedName>
</protein>
<dbReference type="GO" id="GO:0003676">
    <property type="term" value="F:nucleic acid binding"/>
    <property type="evidence" value="ECO:0007669"/>
    <property type="project" value="InterPro"/>
</dbReference>
<dbReference type="EMBL" id="PDKW01000036">
    <property type="protein sequence ID" value="PGH59399.1"/>
    <property type="molecule type" value="Genomic_DNA"/>
</dbReference>
<dbReference type="Gene3D" id="3.40.1350.10">
    <property type="match status" value="1"/>
</dbReference>
<comment type="caution">
    <text evidence="1">The sequence shown here is derived from an EMBL/GenBank/DDBJ whole genome shotgun (WGS) entry which is preliminary data.</text>
</comment>
<dbReference type="AlphaFoldDB" id="A0A2B8BNU4"/>
<evidence type="ECO:0000313" key="1">
    <source>
        <dbReference type="EMBL" id="PGH59399.1"/>
    </source>
</evidence>
<dbReference type="OrthoDB" id="6388379at2"/>
<sequence length="155" mass="17827">MTEIVEPPPKKRRDTSLEAAGAEFLVLGHLLLERIPAYKTYTNFPGYDLVATNPERNTSARVQVKSRFDTGFDGTIIKNFDTDFVVLAALNRGFRTGPRKGDTGVRRPDFYVFPIEYILQVRDPSNTWGKIVRSRLSGLENYRDRWDLIRDFLGR</sequence>
<dbReference type="InterPro" id="IPR011856">
    <property type="entry name" value="tRNA_endonuc-like_dom_sf"/>
</dbReference>
<proteinExistence type="predicted"/>